<dbReference type="HOGENOM" id="CLU_1922478_0_0_1"/>
<feature type="compositionally biased region" description="Basic and acidic residues" evidence="1">
    <location>
        <begin position="110"/>
        <end position="120"/>
    </location>
</feature>
<dbReference type="EnsemblPlants" id="ORGLA02G0104700.1">
    <property type="protein sequence ID" value="ORGLA02G0104700.1"/>
    <property type="gene ID" value="ORGLA02G0104700"/>
</dbReference>
<dbReference type="Proteomes" id="UP000007306">
    <property type="component" value="Chromosome 2"/>
</dbReference>
<evidence type="ECO:0000256" key="1">
    <source>
        <dbReference type="SAM" id="MobiDB-lite"/>
    </source>
</evidence>
<protein>
    <submittedName>
        <fullName evidence="2">Uncharacterized protein</fullName>
    </submittedName>
</protein>
<sequence length="132" mass="14780">TSEHAVEEDVVRRLKLLSAKGASRVAIDATLLEEISRSTALLKCKPEEEFVFSRALHVPEKIDTSKGVLAKEECLVHRTRRVALVTRPTPDKTIPDTRRKLNVKHHVPDKKKLGDDRDSEGAVDVKNPSVVR</sequence>
<reference evidence="2" key="1">
    <citation type="submission" date="2015-06" db="UniProtKB">
        <authorList>
            <consortium name="EnsemblPlants"/>
        </authorList>
    </citation>
    <scope>IDENTIFICATION</scope>
</reference>
<dbReference type="AlphaFoldDB" id="I1NZ91"/>
<dbReference type="Gramene" id="ORGLA02G0104700.1">
    <property type="protein sequence ID" value="ORGLA02G0104700.1"/>
    <property type="gene ID" value="ORGLA02G0104700"/>
</dbReference>
<feature type="compositionally biased region" description="Basic and acidic residues" evidence="1">
    <location>
        <begin position="89"/>
        <end position="99"/>
    </location>
</feature>
<name>I1NZ91_ORYGL</name>
<feature type="region of interest" description="Disordered" evidence="1">
    <location>
        <begin position="88"/>
        <end position="132"/>
    </location>
</feature>
<evidence type="ECO:0000313" key="3">
    <source>
        <dbReference type="Proteomes" id="UP000007306"/>
    </source>
</evidence>
<evidence type="ECO:0000313" key="2">
    <source>
        <dbReference type="EnsemblPlants" id="ORGLA02G0104700.1"/>
    </source>
</evidence>
<accession>I1NZ91</accession>
<proteinExistence type="predicted"/>
<organism evidence="2 3">
    <name type="scientific">Oryza glaberrima</name>
    <name type="common">African rice</name>
    <dbReference type="NCBI Taxonomy" id="4538"/>
    <lineage>
        <taxon>Eukaryota</taxon>
        <taxon>Viridiplantae</taxon>
        <taxon>Streptophyta</taxon>
        <taxon>Embryophyta</taxon>
        <taxon>Tracheophyta</taxon>
        <taxon>Spermatophyta</taxon>
        <taxon>Magnoliopsida</taxon>
        <taxon>Liliopsida</taxon>
        <taxon>Poales</taxon>
        <taxon>Poaceae</taxon>
        <taxon>BOP clade</taxon>
        <taxon>Oryzoideae</taxon>
        <taxon>Oryzeae</taxon>
        <taxon>Oryzinae</taxon>
        <taxon>Oryza</taxon>
    </lineage>
</organism>
<feature type="compositionally biased region" description="Basic residues" evidence="1">
    <location>
        <begin position="100"/>
        <end position="109"/>
    </location>
</feature>
<reference evidence="2 3" key="2">
    <citation type="submission" date="2018-04" db="EMBL/GenBank/DDBJ databases">
        <title>OglaRS2 (Oryza glaberrima Reference Sequence Version 2).</title>
        <authorList>
            <person name="Zhang J."/>
            <person name="Kudrna D."/>
            <person name="Lee S."/>
            <person name="Talag J."/>
            <person name="Rajasekar S."/>
            <person name="Wing R.A."/>
        </authorList>
    </citation>
    <scope>NUCLEOTIDE SEQUENCE [LARGE SCALE GENOMIC DNA]</scope>
    <source>
        <strain evidence="2 3">cv. IRGC 96717</strain>
    </source>
</reference>
<keyword evidence="3" id="KW-1185">Reference proteome</keyword>